<dbReference type="Pfam" id="PF00668">
    <property type="entry name" value="Condensation"/>
    <property type="match status" value="3"/>
</dbReference>
<gene>
    <name evidence="7" type="ORF">SAMN04487998_3310</name>
</gene>
<dbReference type="Pfam" id="PF13193">
    <property type="entry name" value="AMP-binding_C"/>
    <property type="match status" value="3"/>
</dbReference>
<dbReference type="GO" id="GO:0031177">
    <property type="term" value="F:phosphopantetheine binding"/>
    <property type="evidence" value="ECO:0007669"/>
    <property type="project" value="InterPro"/>
</dbReference>
<dbReference type="SMART" id="SM00823">
    <property type="entry name" value="PKS_PP"/>
    <property type="match status" value="3"/>
</dbReference>
<dbReference type="InterPro" id="IPR010060">
    <property type="entry name" value="NRPS_synth"/>
</dbReference>
<dbReference type="FunFam" id="3.30.300.30:FF:000010">
    <property type="entry name" value="Enterobactin synthetase component F"/>
    <property type="match status" value="2"/>
</dbReference>
<accession>A0A1I0IHN6</accession>
<keyword evidence="5" id="KW-0677">Repeat</keyword>
<protein>
    <submittedName>
        <fullName evidence="7">Surfactin family lipopeptide synthetase A</fullName>
    </submittedName>
</protein>
<dbReference type="PROSITE" id="PS50075">
    <property type="entry name" value="CARRIER"/>
    <property type="match status" value="3"/>
</dbReference>
<dbReference type="InterPro" id="IPR010071">
    <property type="entry name" value="AA_adenyl_dom"/>
</dbReference>
<feature type="domain" description="Carrier" evidence="6">
    <location>
        <begin position="1616"/>
        <end position="1691"/>
    </location>
</feature>
<dbReference type="InterPro" id="IPR006162">
    <property type="entry name" value="Ppantetheine_attach_site"/>
</dbReference>
<dbReference type="GO" id="GO:0043041">
    <property type="term" value="P:amino acid activation for nonribosomal peptide biosynthetic process"/>
    <property type="evidence" value="ECO:0007669"/>
    <property type="project" value="TreeGrafter"/>
</dbReference>
<dbReference type="Gene3D" id="3.30.559.10">
    <property type="entry name" value="Chloramphenicol acetyltransferase-like domain"/>
    <property type="match status" value="3"/>
</dbReference>
<evidence type="ECO:0000313" key="8">
    <source>
        <dbReference type="Proteomes" id="UP000198697"/>
    </source>
</evidence>
<dbReference type="Gene3D" id="3.40.50.980">
    <property type="match status" value="2"/>
</dbReference>
<dbReference type="EMBL" id="FOHS01000005">
    <property type="protein sequence ID" value="SET96613.1"/>
    <property type="molecule type" value="Genomic_DNA"/>
</dbReference>
<keyword evidence="8" id="KW-1185">Reference proteome</keyword>
<dbReference type="GO" id="GO:0072330">
    <property type="term" value="P:monocarboxylic acid biosynthetic process"/>
    <property type="evidence" value="ECO:0007669"/>
    <property type="project" value="UniProtKB-ARBA"/>
</dbReference>
<evidence type="ECO:0000259" key="6">
    <source>
        <dbReference type="PROSITE" id="PS50075"/>
    </source>
</evidence>
<dbReference type="SUPFAM" id="SSF47336">
    <property type="entry name" value="ACP-like"/>
    <property type="match status" value="3"/>
</dbReference>
<dbReference type="Gene3D" id="3.30.559.30">
    <property type="entry name" value="Nonribosomal peptide synthetase, condensation domain"/>
    <property type="match status" value="3"/>
</dbReference>
<dbReference type="NCBIfam" id="TIGR01733">
    <property type="entry name" value="AA-adenyl-dom"/>
    <property type="match status" value="3"/>
</dbReference>
<dbReference type="GO" id="GO:0005737">
    <property type="term" value="C:cytoplasm"/>
    <property type="evidence" value="ECO:0007669"/>
    <property type="project" value="TreeGrafter"/>
</dbReference>
<dbReference type="FunFam" id="3.30.300.30:FF:000015">
    <property type="entry name" value="Nonribosomal peptide synthase SidD"/>
    <property type="match status" value="1"/>
</dbReference>
<dbReference type="Gene3D" id="3.40.50.12780">
    <property type="entry name" value="N-terminal domain of ligase-like"/>
    <property type="match status" value="2"/>
</dbReference>
<evidence type="ECO:0000256" key="3">
    <source>
        <dbReference type="ARBA" id="ARBA00022450"/>
    </source>
</evidence>
<evidence type="ECO:0000313" key="7">
    <source>
        <dbReference type="EMBL" id="SET96613.1"/>
    </source>
</evidence>
<dbReference type="SUPFAM" id="SSF52777">
    <property type="entry name" value="CoA-dependent acyltransferases"/>
    <property type="match status" value="6"/>
</dbReference>
<dbReference type="InterPro" id="IPR020845">
    <property type="entry name" value="AMP-binding_CS"/>
</dbReference>
<dbReference type="FunFam" id="2.30.38.10:FF:000001">
    <property type="entry name" value="Non-ribosomal peptide synthetase PvdI"/>
    <property type="match status" value="1"/>
</dbReference>
<dbReference type="FunFam" id="1.10.1200.10:FF:000005">
    <property type="entry name" value="Nonribosomal peptide synthetase 1"/>
    <property type="match status" value="2"/>
</dbReference>
<proteinExistence type="inferred from homology"/>
<dbReference type="OrthoDB" id="4317020at2"/>
<dbReference type="InterPro" id="IPR009081">
    <property type="entry name" value="PP-bd_ACP"/>
</dbReference>
<dbReference type="InterPro" id="IPR036736">
    <property type="entry name" value="ACP-like_sf"/>
</dbReference>
<dbReference type="FunFam" id="3.40.50.12780:FF:000012">
    <property type="entry name" value="Non-ribosomal peptide synthetase"/>
    <property type="match status" value="1"/>
</dbReference>
<dbReference type="FunFam" id="1.10.1200.10:FF:000016">
    <property type="entry name" value="Non-ribosomal peptide synthase"/>
    <property type="match status" value="1"/>
</dbReference>
<dbReference type="Gene3D" id="1.10.1200.10">
    <property type="entry name" value="ACP-like"/>
    <property type="match status" value="3"/>
</dbReference>
<dbReference type="PANTHER" id="PTHR45527">
    <property type="entry name" value="NONRIBOSOMAL PEPTIDE SYNTHETASE"/>
    <property type="match status" value="1"/>
</dbReference>
<dbReference type="Pfam" id="PF00501">
    <property type="entry name" value="AMP-binding"/>
    <property type="match status" value="3"/>
</dbReference>
<evidence type="ECO:0000256" key="1">
    <source>
        <dbReference type="ARBA" id="ARBA00001957"/>
    </source>
</evidence>
<dbReference type="InterPro" id="IPR020806">
    <property type="entry name" value="PKS_PP-bd"/>
</dbReference>
<keyword evidence="4" id="KW-0597">Phosphoprotein</keyword>
<dbReference type="Gene3D" id="3.30.300.30">
    <property type="match status" value="3"/>
</dbReference>
<dbReference type="Pfam" id="PF00550">
    <property type="entry name" value="PP-binding"/>
    <property type="match status" value="3"/>
</dbReference>
<dbReference type="CDD" id="cd05930">
    <property type="entry name" value="A_NRPS"/>
    <property type="match status" value="3"/>
</dbReference>
<dbReference type="PROSITE" id="PS00455">
    <property type="entry name" value="AMP_BINDING"/>
    <property type="match status" value="3"/>
</dbReference>
<dbReference type="Gene3D" id="2.30.38.10">
    <property type="entry name" value="Luciferase, Domain 3"/>
    <property type="match status" value="1"/>
</dbReference>
<dbReference type="NCBIfam" id="NF003417">
    <property type="entry name" value="PRK04813.1"/>
    <property type="match status" value="3"/>
</dbReference>
<dbReference type="InterPro" id="IPR023213">
    <property type="entry name" value="CAT-like_dom_sf"/>
</dbReference>
<sequence length="3229" mass="358537">MSTPIYQPAPLTALTASEEELLLTAFNDTASAYSRDETMVSLFEEQVRRTPDHPALLYQEECLTYRHLLARVNQMANYLRRRGVGAQVLVGVCLPRTTDLIVSLLAILKAGGAYVPIDPAYPRERIQYMVEDSRAALVLTTTREQALLQGSGHTQIICLDQLAIELSAESEELEVSSEGRWEELAYVIYTSGSTGKPKGVMIEHGNATAFVRWCQDEFIHSPFEVVYAATSICFDLSIYELFYTLSIGRTIRLLDSGLHIADALAREASRAVLLNTVPSIIRHLLNEGADWAPVTVINMAGEPIPVDVHQRVDLVRIEVRNLYGPSEDTTYSTCQRLLPNEPVLIGRPISNTQVYIVDEQLQLLPLGATGELCISGDGLSRGYLNKPELTAEKFIANPFPGGGSRLYRTGDLARWRPDGVIDYVGRLDTQVKIRGYRIELGEVETRLQQVPGVAQAVVLARPDASGALQLVGYIVAEEGSGFEPATATTHLRVNLPEYMVPSTWVEMPSLPLTPNGKVDKQALPDPQPGQFRAQDYLAPRTETEQQLVAIWQRLLQVEHVGIQDDFFALGGHSLLAAQLMVAIERETGTRLPLATVLTNPTVEQQAQCLAQPLPTGTELGRQERPAAIPLAFMQEGLWLVDQLEGGSVHYNVPLLLRLRGVLNEAALRLALWQLVERHESLRTVIVSDGLAPQQRVLPATGWKPDLSTTADCSDDAKQVRAWLARSFDLARDYPIRARLWRGPDDNENLLTLAVHHIACDGWSLGILVRELAQAYEAALAGSPPQWPALPVQYADYAIWQRRQLTDEVLAPSLAYWQEQLAGLSPLPLPTDFERPPVPSQNGNLIHKNLPAELQQGLEQVSRREGATLFMGLLAGFQVLLARYSGQNDICVGTPVAGRTQAAEEPLVGLLVNTVALRGNVAEAACFTELLRQVKHTTLVAYAHQHVPFERVVEAVAPQRDLSRNPLFQVMFSLYNAPAVASEQAWGGLAVNSEAFDWSTSKFDLAFDIDHTPEGLLLNVEYNCDLFEESTVRRMMDHYELLLTGLAARPDAPLAQVKMLSAGEEQQLIHEFNATAKPAQMELTTDQLIDQIAERSPERVAIVHDKERITYGALRKLAERTATFLTRHVELAEEAIVGVLTDRSISMLAGIYGVWKAGGAYVPLHPELPADRLQIVLEDAEVGVLLYQHKYASLALEVQRRCPGLRHLICLDATVPVAAAVAPQFNHALPPAAPTPFIRPPGRGNAGLAYVLYTSGSTGRPKGAMVEHQGMLNHLFGMVEELAMDQDSRMAQNASQSFDVSVWQMFVALIIGGQTVILDPEVVLQPAEFVGQATEQGVTVLEVVPSYLSVLLEETSNYCSSRPLASLRQLLVTGETVTRQLLARWFQQFPNVPVVNAYGPTEAADDVTLHHLREVPARTIVPIGRPIRNTRIYLVSANGQLCPVGVKGEIWVSGLGVGRGYVNDPAKTAAAFSTDPFCGEPGVRLYKTGDLGRRLSDGTIEFFGRQDYQVKIRGHRIELGEIEQHLAEVAGVREAVVVDRQDAAGQPFICAYFTADEPTLDTDAIKQALARRLPAYMLPAFLLQLPMLPLTPNGKVDRKALPEPTGHALGSVPERTAPRTATEQHVLLIWQELLGRVNISVTDNFFTLGGHSLKVTQLTSRLYREFGVKLPLREVFVRPTLEAIATFVDVNRQAAYTPIPLVAKQPFYETSNAQKRLWIIDQLEDNLAAYNSYMAYCLRGTLNVAALQAAVDLVVARHETLRTTFLEVGGEPKQRIHAPGDLPTSLDVVDYRHGGKTPAAVEAELAERGQAPINLQTGPLFQLALYLLPNDTYYLFCVMHHIICDGWSNNLLIEELLTSYQALADDSPITLPPLPIQYKDYAAWQTTQLTSPEMEQHRHFWLEQLAGDLPVLNFPNYRPRPPVQTFNGRTLEHRFNFESLRHLRQLSAQGNASLFVTLTALLNVLLYRYTGQRDIILGAATAGRNHPDLERQLGYYLNTILLRNTVEPAENFLQLLERVKQSSISAFEHQDYPFDLLINQLESPRDLSRNPVFDVLIILQNFDEDETSLLHKHLGELHVEPVDLASRTTVFDLDFDFTESRTGLELHLSYNTDLYDQEQMHALLRHLEVLITQAATTIKPVAKLDLLGEADLLQLAAFNDTAADLPVEITYHQYVEQFAQQTPDQTAVICNERRLSYHELNAGVNKLARAIARHVTLGEDDLVAVYMDRSEHMIQCILALWKSGAAYIPVETRLPLNRVEGIVQDAGTKLVIAQRSGDAAELRQRIQAQCPVLYLEDLLAEAEQLDDSNLNRVVNPDSLAFVIFTSGSTGKPKGAMIEHRGRMNHSHSTAELLGMNKDTVLVQNASHSFDISVWQSFNAFVRGGTTLIYDDELVAQPERLLRDMVTNRATHLQVVPSYLAVLLDLIEKDPAAYNFSLVRLLSCGERLPPALAERWLTSYPHIRMVNDFGPAEAADGTSLYQFDQVPAGMTNIPIGRSVHNMANYIADEHLNLCPVGVMGELCVAGVGVGRGYINDPERTGQAFMVDPFAPEKNQRLYRTGDLARYLPSGLLEFHGRKDYQVKVNGQRIELGEIETKLTQLAGVKDAVVLAKEEANGRKYLLGFVVPSTEDSTADSIRKALAAELPPYMLPRQLHLLATLPMTNNGKVDRRKLDQWESEEPVEKAHYHAPSTEVEALLAEAWASVLKRERMSVTDNFYDAGGDSISAIQVASRLYKEGYKVDIRDVMRQPTIRELAPLVRPLQRVADQAPVVGKVPLTPIQADFFATAKANANHYHQSLLLAAASPLEPVALQAALDQLLRTHDALRMSYHRKAAGQVIQLSPAPGAGAELRVYDMRDSANPGPRMQQHAQELQAAFDLSVSPLLKGAIFQTEEQDFLLLVGHHLVIDGVSWRILLEDLTAGYQAAAQGQAQPIPLKTDSFRTWAQQLAAYATSPAFTSEKLYWQRVADFPTQTIPRDLPAAGPGRVGDRAEVAVELNVDYTTALLTQAHRAFGTNTDDLLLTALALATHQVFGLQKLAVMLESHGRSQQLPEMNLTRTVGWFTSEYPVCLDLAPDHDLAQRLKVVKETLRRVPHLGTGYGLLHQHGIAPVQPRPQLVLNYLGQLGNDDEADFFQLQPYSLGCDEAPDNQCDYELELIGSVQQDRLSLTLHYPDTHFLPHTMQQWMQAYQQHLEMLIDFCAQRQTHEVTPSDFEYQDFSLDDLDTLQLLFD</sequence>
<name>A0A1I0IHN6_9BACT</name>
<dbReference type="SUPFAM" id="SSF56801">
    <property type="entry name" value="Acetyl-CoA synthetase-like"/>
    <property type="match status" value="3"/>
</dbReference>
<feature type="domain" description="Carrier" evidence="6">
    <location>
        <begin position="2687"/>
        <end position="2761"/>
    </location>
</feature>
<dbReference type="InterPro" id="IPR001242">
    <property type="entry name" value="Condensation_dom"/>
</dbReference>
<dbReference type="GO" id="GO:0044550">
    <property type="term" value="P:secondary metabolite biosynthetic process"/>
    <property type="evidence" value="ECO:0007669"/>
    <property type="project" value="UniProtKB-ARBA"/>
</dbReference>
<organism evidence="7 8">
    <name type="scientific">Hymenobacter actinosclerus</name>
    <dbReference type="NCBI Taxonomy" id="82805"/>
    <lineage>
        <taxon>Bacteria</taxon>
        <taxon>Pseudomonadati</taxon>
        <taxon>Bacteroidota</taxon>
        <taxon>Cytophagia</taxon>
        <taxon>Cytophagales</taxon>
        <taxon>Hymenobacteraceae</taxon>
        <taxon>Hymenobacter</taxon>
    </lineage>
</organism>
<dbReference type="PROSITE" id="PS00012">
    <property type="entry name" value="PHOSPHOPANTETHEINE"/>
    <property type="match status" value="2"/>
</dbReference>
<dbReference type="STRING" id="82805.SAMN04487998_3310"/>
<evidence type="ECO:0000256" key="5">
    <source>
        <dbReference type="ARBA" id="ARBA00022737"/>
    </source>
</evidence>
<dbReference type="InterPro" id="IPR045851">
    <property type="entry name" value="AMP-bd_C_sf"/>
</dbReference>
<evidence type="ECO:0000256" key="4">
    <source>
        <dbReference type="ARBA" id="ARBA00022553"/>
    </source>
</evidence>
<reference evidence="8" key="1">
    <citation type="submission" date="2016-10" db="EMBL/GenBank/DDBJ databases">
        <authorList>
            <person name="Varghese N."/>
            <person name="Submissions S."/>
        </authorList>
    </citation>
    <scope>NUCLEOTIDE SEQUENCE [LARGE SCALE GENOMIC DNA]</scope>
    <source>
        <strain evidence="8">DSM 15310</strain>
    </source>
</reference>
<dbReference type="CDD" id="cd19531">
    <property type="entry name" value="LCL_NRPS-like"/>
    <property type="match status" value="2"/>
</dbReference>
<dbReference type="PANTHER" id="PTHR45527:SF1">
    <property type="entry name" value="FATTY ACID SYNTHASE"/>
    <property type="match status" value="1"/>
</dbReference>
<dbReference type="NCBIfam" id="TIGR01720">
    <property type="entry name" value="NRPS-para261"/>
    <property type="match status" value="1"/>
</dbReference>
<dbReference type="InterPro" id="IPR025110">
    <property type="entry name" value="AMP-bd_C"/>
</dbReference>
<keyword evidence="3" id="KW-0596">Phosphopantetheine</keyword>
<dbReference type="InterPro" id="IPR000873">
    <property type="entry name" value="AMP-dep_synth/lig_dom"/>
</dbReference>
<comment type="cofactor">
    <cofactor evidence="1">
        <name>pantetheine 4'-phosphate</name>
        <dbReference type="ChEBI" id="CHEBI:47942"/>
    </cofactor>
</comment>
<dbReference type="GO" id="GO:0003824">
    <property type="term" value="F:catalytic activity"/>
    <property type="evidence" value="ECO:0007669"/>
    <property type="project" value="InterPro"/>
</dbReference>
<dbReference type="CDD" id="cd19534">
    <property type="entry name" value="E_NRPS"/>
    <property type="match status" value="1"/>
</dbReference>
<comment type="similarity">
    <text evidence="2">Belongs to the ATP-dependent AMP-binding enzyme family.</text>
</comment>
<dbReference type="FunFam" id="3.40.50.980:FF:000001">
    <property type="entry name" value="Non-ribosomal peptide synthetase"/>
    <property type="match status" value="2"/>
</dbReference>
<dbReference type="Proteomes" id="UP000198697">
    <property type="component" value="Unassembled WGS sequence"/>
</dbReference>
<feature type="domain" description="Carrier" evidence="6">
    <location>
        <begin position="538"/>
        <end position="613"/>
    </location>
</feature>
<evidence type="ECO:0000256" key="2">
    <source>
        <dbReference type="ARBA" id="ARBA00006432"/>
    </source>
</evidence>
<dbReference type="InterPro" id="IPR042099">
    <property type="entry name" value="ANL_N_sf"/>
</dbReference>